<dbReference type="InterPro" id="IPR011527">
    <property type="entry name" value="ABC1_TM_dom"/>
</dbReference>
<dbReference type="InterPro" id="IPR003439">
    <property type="entry name" value="ABC_transporter-like_ATP-bd"/>
</dbReference>
<feature type="transmembrane region" description="Helical" evidence="7">
    <location>
        <begin position="21"/>
        <end position="48"/>
    </location>
</feature>
<dbReference type="Pfam" id="PF00664">
    <property type="entry name" value="ABC_membrane"/>
    <property type="match status" value="1"/>
</dbReference>
<dbReference type="Pfam" id="PF00005">
    <property type="entry name" value="ABC_tran"/>
    <property type="match status" value="1"/>
</dbReference>
<keyword evidence="2 7" id="KW-0812">Transmembrane</keyword>
<sequence>MMREKQKKFGSLRRLLNYLGRYKAVLIISLVFTVIVTAVQVFTPVVLGRILNHLQIAFRDNVPVDLQLILRIVMLLIGMYLVLALADIVKERTLVYLSQRLVKDLRSEVSVKIKKVPLKYFDHQSTGDLISRMTNDIDKMGHNIQISVSQMFASLMLVIGILMMMVTISWILSLAFLLTVPLSFFATRFITSRSRHFFQEKSRGLGQMVGFVEENFTGTDLIKAFSYEKQSDEDFGQINDHLYEVSWRASFMSGVLLPVMTFIGNLAYVTIAIIGSILVISGSILIGDVLAFLQYSQNIRRPIEVIAEMANQLQETLASAERVFQFLDAPEEVENYQNQLVAPIDTIVFDQVNFAYERDKPVIKNLNLHVKRNETVAIVGHTGAGKSTIINLLMRFYDVSAGQILINDTDIRHVSRENLRAFFGMVLQDTWLIQGTIFENIRYGNLKASKEAVIEAAKQAHAHHFISSLPDGYETLINEEGNNLSQGQRQLITIARAFVSDPDILILDEATSSVDTRTERMIQSAMSNLMDGRTNFVIAHRLSTIVDADVILVMDKGHIVEQGSHDELLKQNGAYAELYQSQFID</sequence>
<organism evidence="10 11">
    <name type="scientific">Amphibacillus indicireducens</name>
    <dbReference type="NCBI Taxonomy" id="1076330"/>
    <lineage>
        <taxon>Bacteria</taxon>
        <taxon>Bacillati</taxon>
        <taxon>Bacillota</taxon>
        <taxon>Bacilli</taxon>
        <taxon>Bacillales</taxon>
        <taxon>Bacillaceae</taxon>
        <taxon>Amphibacillus</taxon>
    </lineage>
</organism>
<feature type="transmembrane region" description="Helical" evidence="7">
    <location>
        <begin position="68"/>
        <end position="89"/>
    </location>
</feature>
<evidence type="ECO:0000256" key="3">
    <source>
        <dbReference type="ARBA" id="ARBA00022741"/>
    </source>
</evidence>
<dbReference type="InterPro" id="IPR027417">
    <property type="entry name" value="P-loop_NTPase"/>
</dbReference>
<feature type="transmembrane region" description="Helical" evidence="7">
    <location>
        <begin position="146"/>
        <end position="164"/>
    </location>
</feature>
<protein>
    <submittedName>
        <fullName evidence="10">ABC transporter ATP-binding protein</fullName>
    </submittedName>
</protein>
<dbReference type="PROSITE" id="PS50893">
    <property type="entry name" value="ABC_TRANSPORTER_2"/>
    <property type="match status" value="1"/>
</dbReference>
<dbReference type="CDD" id="cd18547">
    <property type="entry name" value="ABC_6TM_Tm288_like"/>
    <property type="match status" value="1"/>
</dbReference>
<evidence type="ECO:0000259" key="9">
    <source>
        <dbReference type="PROSITE" id="PS50929"/>
    </source>
</evidence>
<evidence type="ECO:0000256" key="4">
    <source>
        <dbReference type="ARBA" id="ARBA00022840"/>
    </source>
</evidence>
<dbReference type="GO" id="GO:0005524">
    <property type="term" value="F:ATP binding"/>
    <property type="evidence" value="ECO:0007669"/>
    <property type="project" value="UniProtKB-KW"/>
</dbReference>
<dbReference type="SUPFAM" id="SSF90123">
    <property type="entry name" value="ABC transporter transmembrane region"/>
    <property type="match status" value="1"/>
</dbReference>
<name>A0ABP7VJ14_9BACI</name>
<gene>
    <name evidence="10" type="ORF">GCM10022410_12920</name>
</gene>
<evidence type="ECO:0000256" key="7">
    <source>
        <dbReference type="SAM" id="Phobius"/>
    </source>
</evidence>
<dbReference type="CDD" id="cd03254">
    <property type="entry name" value="ABCC_Glucan_exporter_like"/>
    <property type="match status" value="1"/>
</dbReference>
<evidence type="ECO:0000259" key="8">
    <source>
        <dbReference type="PROSITE" id="PS50893"/>
    </source>
</evidence>
<dbReference type="Gene3D" id="1.20.1560.10">
    <property type="entry name" value="ABC transporter type 1, transmembrane domain"/>
    <property type="match status" value="1"/>
</dbReference>
<dbReference type="InterPro" id="IPR003593">
    <property type="entry name" value="AAA+_ATPase"/>
</dbReference>
<dbReference type="EMBL" id="BAABDL010000068">
    <property type="protein sequence ID" value="GAA4068299.1"/>
    <property type="molecule type" value="Genomic_DNA"/>
</dbReference>
<keyword evidence="4 10" id="KW-0067">ATP-binding</keyword>
<evidence type="ECO:0000313" key="10">
    <source>
        <dbReference type="EMBL" id="GAA4068299.1"/>
    </source>
</evidence>
<evidence type="ECO:0000256" key="5">
    <source>
        <dbReference type="ARBA" id="ARBA00022989"/>
    </source>
</evidence>
<reference evidence="11" key="1">
    <citation type="journal article" date="2019" name="Int. J. Syst. Evol. Microbiol.">
        <title>The Global Catalogue of Microorganisms (GCM) 10K type strain sequencing project: providing services to taxonomists for standard genome sequencing and annotation.</title>
        <authorList>
            <consortium name="The Broad Institute Genomics Platform"/>
            <consortium name="The Broad Institute Genome Sequencing Center for Infectious Disease"/>
            <person name="Wu L."/>
            <person name="Ma J."/>
        </authorList>
    </citation>
    <scope>NUCLEOTIDE SEQUENCE [LARGE SCALE GENOMIC DNA]</scope>
    <source>
        <strain evidence="11">JCM 17250</strain>
    </source>
</reference>
<dbReference type="PANTHER" id="PTHR43394">
    <property type="entry name" value="ATP-DEPENDENT PERMEASE MDL1, MITOCHONDRIAL"/>
    <property type="match status" value="1"/>
</dbReference>
<accession>A0ABP7VJ14</accession>
<feature type="transmembrane region" description="Helical" evidence="7">
    <location>
        <begin position="170"/>
        <end position="191"/>
    </location>
</feature>
<feature type="domain" description="ABC transmembrane type-1" evidence="9">
    <location>
        <begin position="27"/>
        <end position="315"/>
    </location>
</feature>
<dbReference type="InterPro" id="IPR017871">
    <property type="entry name" value="ABC_transporter-like_CS"/>
</dbReference>
<dbReference type="Gene3D" id="3.40.50.300">
    <property type="entry name" value="P-loop containing nucleotide triphosphate hydrolases"/>
    <property type="match status" value="1"/>
</dbReference>
<comment type="subcellular location">
    <subcellularLocation>
        <location evidence="1">Cell membrane</location>
        <topology evidence="1">Multi-pass membrane protein</topology>
    </subcellularLocation>
</comment>
<dbReference type="PROSITE" id="PS00211">
    <property type="entry name" value="ABC_TRANSPORTER_1"/>
    <property type="match status" value="1"/>
</dbReference>
<evidence type="ECO:0000256" key="1">
    <source>
        <dbReference type="ARBA" id="ARBA00004651"/>
    </source>
</evidence>
<dbReference type="Proteomes" id="UP001501734">
    <property type="component" value="Unassembled WGS sequence"/>
</dbReference>
<keyword evidence="11" id="KW-1185">Reference proteome</keyword>
<dbReference type="PROSITE" id="PS50929">
    <property type="entry name" value="ABC_TM1F"/>
    <property type="match status" value="1"/>
</dbReference>
<dbReference type="InterPro" id="IPR039421">
    <property type="entry name" value="Type_1_exporter"/>
</dbReference>
<dbReference type="InterPro" id="IPR036640">
    <property type="entry name" value="ABC1_TM_sf"/>
</dbReference>
<dbReference type="SUPFAM" id="SSF52540">
    <property type="entry name" value="P-loop containing nucleoside triphosphate hydrolases"/>
    <property type="match status" value="1"/>
</dbReference>
<keyword evidence="5 7" id="KW-1133">Transmembrane helix</keyword>
<evidence type="ECO:0000256" key="6">
    <source>
        <dbReference type="ARBA" id="ARBA00023136"/>
    </source>
</evidence>
<feature type="domain" description="ABC transporter" evidence="8">
    <location>
        <begin position="347"/>
        <end position="581"/>
    </location>
</feature>
<evidence type="ECO:0000313" key="11">
    <source>
        <dbReference type="Proteomes" id="UP001501734"/>
    </source>
</evidence>
<evidence type="ECO:0000256" key="2">
    <source>
        <dbReference type="ARBA" id="ARBA00022692"/>
    </source>
</evidence>
<dbReference type="PANTHER" id="PTHR43394:SF1">
    <property type="entry name" value="ATP-BINDING CASSETTE SUB-FAMILY B MEMBER 10, MITOCHONDRIAL"/>
    <property type="match status" value="1"/>
</dbReference>
<proteinExistence type="predicted"/>
<feature type="transmembrane region" description="Helical" evidence="7">
    <location>
        <begin position="269"/>
        <end position="293"/>
    </location>
</feature>
<keyword evidence="3" id="KW-0547">Nucleotide-binding</keyword>
<dbReference type="SMART" id="SM00382">
    <property type="entry name" value="AAA"/>
    <property type="match status" value="1"/>
</dbReference>
<keyword evidence="6 7" id="KW-0472">Membrane</keyword>
<dbReference type="RefSeq" id="WP_344911494.1">
    <property type="nucleotide sequence ID" value="NZ_BAABDL010000068.1"/>
</dbReference>
<comment type="caution">
    <text evidence="10">The sequence shown here is derived from an EMBL/GenBank/DDBJ whole genome shotgun (WGS) entry which is preliminary data.</text>
</comment>